<dbReference type="Proteomes" id="UP001498771">
    <property type="component" value="Unassembled WGS sequence"/>
</dbReference>
<dbReference type="PANTHER" id="PTHR43008">
    <property type="entry name" value="BENZIL REDUCTASE"/>
    <property type="match status" value="1"/>
</dbReference>
<accession>A0ABR1FDP8</accession>
<comment type="similarity">
    <text evidence="1">Belongs to the short-chain dehydrogenases/reductases (SDR) family.</text>
</comment>
<dbReference type="RefSeq" id="XP_064770994.1">
    <property type="nucleotide sequence ID" value="XM_064911687.1"/>
</dbReference>
<evidence type="ECO:0000259" key="3">
    <source>
        <dbReference type="SMART" id="SM00822"/>
    </source>
</evidence>
<protein>
    <submittedName>
        <fullName evidence="4">Short-chain dehydrogenase</fullName>
    </submittedName>
</protein>
<keyword evidence="2" id="KW-0560">Oxidoreductase</keyword>
<dbReference type="GeneID" id="90037199"/>
<dbReference type="InterPro" id="IPR036291">
    <property type="entry name" value="NAD(P)-bd_dom_sf"/>
</dbReference>
<dbReference type="PRINTS" id="PR00081">
    <property type="entry name" value="GDHRDH"/>
</dbReference>
<name>A0ABR1FDP8_9ASCO</name>
<dbReference type="Pfam" id="PF00106">
    <property type="entry name" value="adh_short"/>
    <property type="match status" value="1"/>
</dbReference>
<reference evidence="4 5" key="1">
    <citation type="submission" date="2024-03" db="EMBL/GenBank/DDBJ databases">
        <title>Genome-scale model development and genomic sequencing of the oleaginous clade Lipomyces.</title>
        <authorList>
            <consortium name="Lawrence Berkeley National Laboratory"/>
            <person name="Czajka J.J."/>
            <person name="Han Y."/>
            <person name="Kim J."/>
            <person name="Mondo S.J."/>
            <person name="Hofstad B.A."/>
            <person name="Robles A."/>
            <person name="Haridas S."/>
            <person name="Riley R."/>
            <person name="LaButti K."/>
            <person name="Pangilinan J."/>
            <person name="Andreopoulos W."/>
            <person name="Lipzen A."/>
            <person name="Yan J."/>
            <person name="Wang M."/>
            <person name="Ng V."/>
            <person name="Grigoriev I.V."/>
            <person name="Spatafora J.W."/>
            <person name="Magnuson J.K."/>
            <person name="Baker S.E."/>
            <person name="Pomraning K.R."/>
        </authorList>
    </citation>
    <scope>NUCLEOTIDE SEQUENCE [LARGE SCALE GENOMIC DNA]</scope>
    <source>
        <strain evidence="4 5">Phaff 52-87</strain>
    </source>
</reference>
<dbReference type="PANTHER" id="PTHR43008:SF8">
    <property type="entry name" value="BENZIL REDUCTASE ((S)-BENZOIN FORMING) IRC24"/>
    <property type="match status" value="1"/>
</dbReference>
<dbReference type="SMART" id="SM00822">
    <property type="entry name" value="PKS_KR"/>
    <property type="match status" value="1"/>
</dbReference>
<comment type="caution">
    <text evidence="4">The sequence shown here is derived from an EMBL/GenBank/DDBJ whole genome shotgun (WGS) entry which is preliminary data.</text>
</comment>
<dbReference type="SUPFAM" id="SSF51735">
    <property type="entry name" value="NAD(P)-binding Rossmann-fold domains"/>
    <property type="match status" value="1"/>
</dbReference>
<proteinExistence type="inferred from homology"/>
<keyword evidence="5" id="KW-1185">Reference proteome</keyword>
<evidence type="ECO:0000313" key="5">
    <source>
        <dbReference type="Proteomes" id="UP001498771"/>
    </source>
</evidence>
<dbReference type="InterPro" id="IPR002347">
    <property type="entry name" value="SDR_fam"/>
</dbReference>
<dbReference type="EMBL" id="JBBJBU010000001">
    <property type="protein sequence ID" value="KAK7207961.1"/>
    <property type="molecule type" value="Genomic_DNA"/>
</dbReference>
<dbReference type="Gene3D" id="3.40.50.720">
    <property type="entry name" value="NAD(P)-binding Rossmann-like Domain"/>
    <property type="match status" value="1"/>
</dbReference>
<evidence type="ECO:0000313" key="4">
    <source>
        <dbReference type="EMBL" id="KAK7207961.1"/>
    </source>
</evidence>
<evidence type="ECO:0000256" key="1">
    <source>
        <dbReference type="ARBA" id="ARBA00006484"/>
    </source>
</evidence>
<feature type="domain" description="Ketoreductase" evidence="3">
    <location>
        <begin position="6"/>
        <end position="187"/>
    </location>
</feature>
<sequence length="257" mass="27395">MAPSAPVYIVTGASRGLGKNTAELLLAAPTSANIVAVARTEASLSELASKYPGQVETVCGDLSDYSTGVKAVEAAIAKFGKLDGIVFNAAVIAPVATVGTVDIDEFKKLFDINYFSSLVTMKAALPHLKKTKGHVVFVSSIASHEAHYYGWEAYGASKACVDHLAATLAVEEPELFFVSIDPGVMDSDMQKEIREKHGSKMKEDHIEYLMKVKETGSILSTAGPANVISTLVVKGPLELNGQYHVFDSEVLSPYLKA</sequence>
<organism evidence="4 5">
    <name type="scientific">Myxozyma melibiosi</name>
    <dbReference type="NCBI Taxonomy" id="54550"/>
    <lineage>
        <taxon>Eukaryota</taxon>
        <taxon>Fungi</taxon>
        <taxon>Dikarya</taxon>
        <taxon>Ascomycota</taxon>
        <taxon>Saccharomycotina</taxon>
        <taxon>Lipomycetes</taxon>
        <taxon>Lipomycetales</taxon>
        <taxon>Lipomycetaceae</taxon>
        <taxon>Myxozyma</taxon>
    </lineage>
</organism>
<evidence type="ECO:0000256" key="2">
    <source>
        <dbReference type="ARBA" id="ARBA00023002"/>
    </source>
</evidence>
<dbReference type="InterPro" id="IPR057326">
    <property type="entry name" value="KR_dom"/>
</dbReference>
<gene>
    <name evidence="4" type="ORF">BZA70DRAFT_272601</name>
</gene>